<name>A0A849CBS4_9NOCA</name>
<evidence type="ECO:0000259" key="4">
    <source>
        <dbReference type="PROSITE" id="PS01124"/>
    </source>
</evidence>
<keyword evidence="2" id="KW-0238">DNA-binding</keyword>
<dbReference type="EMBL" id="JABELX010000004">
    <property type="protein sequence ID" value="NNH70411.1"/>
    <property type="molecule type" value="Genomic_DNA"/>
</dbReference>
<dbReference type="Gene3D" id="1.10.10.60">
    <property type="entry name" value="Homeodomain-like"/>
    <property type="match status" value="1"/>
</dbReference>
<dbReference type="SMART" id="SM00342">
    <property type="entry name" value="HTH_ARAC"/>
    <property type="match status" value="1"/>
</dbReference>
<evidence type="ECO:0000313" key="5">
    <source>
        <dbReference type="EMBL" id="NNH70411.1"/>
    </source>
</evidence>
<keyword evidence="1" id="KW-0805">Transcription regulation</keyword>
<dbReference type="AlphaFoldDB" id="A0A849CBS4"/>
<keyword evidence="6" id="KW-1185">Reference proteome</keyword>
<proteinExistence type="predicted"/>
<keyword evidence="3" id="KW-0804">Transcription</keyword>
<dbReference type="PROSITE" id="PS01124">
    <property type="entry name" value="HTH_ARAC_FAMILY_2"/>
    <property type="match status" value="1"/>
</dbReference>
<dbReference type="InterPro" id="IPR018060">
    <property type="entry name" value="HTH_AraC"/>
</dbReference>
<protein>
    <submittedName>
        <fullName evidence="5">Helix-turn-helix transcriptional regulator</fullName>
    </submittedName>
</protein>
<evidence type="ECO:0000256" key="3">
    <source>
        <dbReference type="ARBA" id="ARBA00023163"/>
    </source>
</evidence>
<dbReference type="PANTHER" id="PTHR46796:SF15">
    <property type="entry name" value="BLL1074 PROTEIN"/>
    <property type="match status" value="1"/>
</dbReference>
<sequence>MSEWVWACAATLRPGLMVLSGEIGTAGTHAHHTVQIMLARRGEFVLADGRGARRRTHAVIVPPDRAHAVVEGAPDGMLVHVDPESGAGRRLTEIFSESDDIARWCAAGAAIADDSEWFQDGRFRAVVAAAPAPHRHPAVTRALALLPGRLDAGPLRLADLARDVELSESRLAHLFSADVGLPFRPYVRWLRLQRATELVAAGNTLTAAAHGAGFADSSHLNRVCHRTFGSAPSELNRIRWVDDLIM</sequence>
<evidence type="ECO:0000256" key="1">
    <source>
        <dbReference type="ARBA" id="ARBA00023015"/>
    </source>
</evidence>
<dbReference type="PANTHER" id="PTHR46796">
    <property type="entry name" value="HTH-TYPE TRANSCRIPTIONAL ACTIVATOR RHAS-RELATED"/>
    <property type="match status" value="1"/>
</dbReference>
<gene>
    <name evidence="5" type="ORF">HLB23_11150</name>
</gene>
<dbReference type="RefSeq" id="WP_067526766.1">
    <property type="nucleotide sequence ID" value="NZ_JABELX010000004.1"/>
</dbReference>
<dbReference type="Proteomes" id="UP000586827">
    <property type="component" value="Unassembled WGS sequence"/>
</dbReference>
<accession>A0A849CBS4</accession>
<dbReference type="InterPro" id="IPR050204">
    <property type="entry name" value="AraC_XylS_family_regulators"/>
</dbReference>
<dbReference type="GO" id="GO:0003700">
    <property type="term" value="F:DNA-binding transcription factor activity"/>
    <property type="evidence" value="ECO:0007669"/>
    <property type="project" value="InterPro"/>
</dbReference>
<dbReference type="GO" id="GO:0043565">
    <property type="term" value="F:sequence-specific DNA binding"/>
    <property type="evidence" value="ECO:0007669"/>
    <property type="project" value="InterPro"/>
</dbReference>
<feature type="domain" description="HTH araC/xylS-type" evidence="4">
    <location>
        <begin position="140"/>
        <end position="238"/>
    </location>
</feature>
<organism evidence="5 6">
    <name type="scientific">Nocardia uniformis</name>
    <dbReference type="NCBI Taxonomy" id="53432"/>
    <lineage>
        <taxon>Bacteria</taxon>
        <taxon>Bacillati</taxon>
        <taxon>Actinomycetota</taxon>
        <taxon>Actinomycetes</taxon>
        <taxon>Mycobacteriales</taxon>
        <taxon>Nocardiaceae</taxon>
        <taxon>Nocardia</taxon>
    </lineage>
</organism>
<comment type="caution">
    <text evidence="5">The sequence shown here is derived from an EMBL/GenBank/DDBJ whole genome shotgun (WGS) entry which is preliminary data.</text>
</comment>
<dbReference type="Pfam" id="PF12833">
    <property type="entry name" value="HTH_18"/>
    <property type="match status" value="1"/>
</dbReference>
<reference evidence="5 6" key="1">
    <citation type="submission" date="2020-05" db="EMBL/GenBank/DDBJ databases">
        <title>MicrobeNet Type strains.</title>
        <authorList>
            <person name="Nicholson A.C."/>
        </authorList>
    </citation>
    <scope>NUCLEOTIDE SEQUENCE [LARGE SCALE GENOMIC DNA]</scope>
    <source>
        <strain evidence="5 6">JCM 3224</strain>
    </source>
</reference>
<evidence type="ECO:0000313" key="6">
    <source>
        <dbReference type="Proteomes" id="UP000586827"/>
    </source>
</evidence>
<evidence type="ECO:0000256" key="2">
    <source>
        <dbReference type="ARBA" id="ARBA00023125"/>
    </source>
</evidence>